<feature type="repeat" description="WD" evidence="3">
    <location>
        <begin position="494"/>
        <end position="535"/>
    </location>
</feature>
<dbReference type="InterPro" id="IPR007111">
    <property type="entry name" value="NACHT_NTPase"/>
</dbReference>
<dbReference type="Pfam" id="PF24883">
    <property type="entry name" value="NPHP3_N"/>
    <property type="match status" value="1"/>
</dbReference>
<reference evidence="6 7" key="1">
    <citation type="journal article" date="2018" name="Sci. Rep.">
        <title>Comparative genomics provides insights into the lifestyle and reveals functional heterogeneity of dark septate endophytic fungi.</title>
        <authorList>
            <person name="Knapp D.G."/>
            <person name="Nemeth J.B."/>
            <person name="Barry K."/>
            <person name="Hainaut M."/>
            <person name="Henrissat B."/>
            <person name="Johnson J."/>
            <person name="Kuo A."/>
            <person name="Lim J.H.P."/>
            <person name="Lipzen A."/>
            <person name="Nolan M."/>
            <person name="Ohm R.A."/>
            <person name="Tamas L."/>
            <person name="Grigoriev I.V."/>
            <person name="Spatafora J.W."/>
            <person name="Nagy L.G."/>
            <person name="Kovacs G.M."/>
        </authorList>
    </citation>
    <scope>NUCLEOTIDE SEQUENCE [LARGE SCALE GENOMIC DNA]</scope>
    <source>
        <strain evidence="6 7">DSE2036</strain>
    </source>
</reference>
<evidence type="ECO:0000256" key="3">
    <source>
        <dbReference type="PROSITE-ProRule" id="PRU00221"/>
    </source>
</evidence>
<feature type="region of interest" description="Disordered" evidence="4">
    <location>
        <begin position="1"/>
        <end position="24"/>
    </location>
</feature>
<keyword evidence="2" id="KW-0677">Repeat</keyword>
<dbReference type="InterPro" id="IPR036322">
    <property type="entry name" value="WD40_repeat_dom_sf"/>
</dbReference>
<dbReference type="PANTHER" id="PTHR10039:SF14">
    <property type="entry name" value="NACHT DOMAIN-CONTAINING PROTEIN"/>
    <property type="match status" value="1"/>
</dbReference>
<dbReference type="InterPro" id="IPR019775">
    <property type="entry name" value="WD40_repeat_CS"/>
</dbReference>
<dbReference type="Proteomes" id="UP000244855">
    <property type="component" value="Unassembled WGS sequence"/>
</dbReference>
<dbReference type="Gene3D" id="2.130.10.10">
    <property type="entry name" value="YVTN repeat-like/Quinoprotein amine dehydrogenase"/>
    <property type="match status" value="1"/>
</dbReference>
<dbReference type="Gene3D" id="3.40.50.300">
    <property type="entry name" value="P-loop containing nucleotide triphosphate hydrolases"/>
    <property type="match status" value="1"/>
</dbReference>
<evidence type="ECO:0000256" key="1">
    <source>
        <dbReference type="ARBA" id="ARBA00022574"/>
    </source>
</evidence>
<gene>
    <name evidence="6" type="ORF">DM02DRAFT_672188</name>
</gene>
<dbReference type="InterPro" id="IPR015943">
    <property type="entry name" value="WD40/YVTN_repeat-like_dom_sf"/>
</dbReference>
<name>A0A2V1DPX7_9PLEO</name>
<dbReference type="InterPro" id="IPR027417">
    <property type="entry name" value="P-loop_NTPase"/>
</dbReference>
<protein>
    <recommendedName>
        <fullName evidence="5">NACHT domain-containing protein</fullName>
    </recommendedName>
</protein>
<evidence type="ECO:0000256" key="4">
    <source>
        <dbReference type="SAM" id="MobiDB-lite"/>
    </source>
</evidence>
<keyword evidence="1 3" id="KW-0853">WD repeat</keyword>
<dbReference type="InterPro" id="IPR001680">
    <property type="entry name" value="WD40_rpt"/>
</dbReference>
<proteinExistence type="predicted"/>
<dbReference type="PROSITE" id="PS50082">
    <property type="entry name" value="WD_REPEATS_2"/>
    <property type="match status" value="2"/>
</dbReference>
<evidence type="ECO:0000313" key="6">
    <source>
        <dbReference type="EMBL" id="PVI00227.1"/>
    </source>
</evidence>
<feature type="compositionally biased region" description="Basic residues" evidence="4">
    <location>
        <begin position="1"/>
        <end position="12"/>
    </location>
</feature>
<evidence type="ECO:0000259" key="5">
    <source>
        <dbReference type="PROSITE" id="PS50837"/>
    </source>
</evidence>
<evidence type="ECO:0000256" key="2">
    <source>
        <dbReference type="ARBA" id="ARBA00022737"/>
    </source>
</evidence>
<dbReference type="AlphaFoldDB" id="A0A2V1DPX7"/>
<evidence type="ECO:0000313" key="7">
    <source>
        <dbReference type="Proteomes" id="UP000244855"/>
    </source>
</evidence>
<dbReference type="OrthoDB" id="538223at2759"/>
<feature type="domain" description="NACHT" evidence="5">
    <location>
        <begin position="51"/>
        <end position="113"/>
    </location>
</feature>
<feature type="repeat" description="WD" evidence="3">
    <location>
        <begin position="535"/>
        <end position="576"/>
    </location>
</feature>
<dbReference type="Pfam" id="PF00400">
    <property type="entry name" value="WD40"/>
    <property type="match status" value="2"/>
</dbReference>
<accession>A0A2V1DPX7</accession>
<dbReference type="SMART" id="SM00320">
    <property type="entry name" value="WD40"/>
    <property type="match status" value="2"/>
</dbReference>
<sequence>MSLSRHLSHPKKHESGVGDELGCSKRVEDAGDHEEQSEFDFQQWRNDQQSRLLWIKGDPGKGKTMLVCGIVNELKKSIAKSDLLSYFFCEAADSRINSATAVLRGLIYFLVQQDPSLTLHVQKMDLRLCLELNEKSISAAVASFIESKVDTLAHLNTYNSDTRDAVQRYLSLNADGTFLWVALVCQQISKTPGWMVQRKLKEFPPGLDGLYRRMMDQISDSEDAELCTGILAAISVVYRPLTLDELVSVVDLPPGIAGEYEALSEIIGLCGSFLTLRGRTISFVHQSAKDFLVEKAYDKTFPSGIEHAHRTVFLRLLQVMSDILKRDDYGLDAPGFPIDQVKQPDPDPLSAARYSCIYWVDHLLECDPAENATNDIHDGRVVDDFLRRKYLYWLEALSLCRSMSKGVVLIAKLEALLQGITGEFSLLKLVKDARRFIMTHRPAIETSPLQVYMSALVFSPARSLIRSLFSHEGPKWISIQPSMPAEWSACLQTLEGHSDSVSSVAFSPNSARLASTSYDKTVKIWDTSSGICLQTLVHSDWVFFVTFSPCGARVASASWHGIIKIWDVRSGACLQTLDFKKQLHKISFDATGSFIQTDIGAIAISALSASPISTIVTESPYPHCEGWGLSSEGTWITYNSENFLWLPSEYRPAC</sequence>
<dbReference type="EMBL" id="KZ805377">
    <property type="protein sequence ID" value="PVI00227.1"/>
    <property type="molecule type" value="Genomic_DNA"/>
</dbReference>
<keyword evidence="7" id="KW-1185">Reference proteome</keyword>
<dbReference type="PANTHER" id="PTHR10039">
    <property type="entry name" value="AMELOGENIN"/>
    <property type="match status" value="1"/>
</dbReference>
<organism evidence="6 7">
    <name type="scientific">Periconia macrospinosa</name>
    <dbReference type="NCBI Taxonomy" id="97972"/>
    <lineage>
        <taxon>Eukaryota</taxon>
        <taxon>Fungi</taxon>
        <taxon>Dikarya</taxon>
        <taxon>Ascomycota</taxon>
        <taxon>Pezizomycotina</taxon>
        <taxon>Dothideomycetes</taxon>
        <taxon>Pleosporomycetidae</taxon>
        <taxon>Pleosporales</taxon>
        <taxon>Massarineae</taxon>
        <taxon>Periconiaceae</taxon>
        <taxon>Periconia</taxon>
    </lineage>
</organism>
<dbReference type="SUPFAM" id="SSF50978">
    <property type="entry name" value="WD40 repeat-like"/>
    <property type="match status" value="1"/>
</dbReference>
<dbReference type="STRING" id="97972.A0A2V1DPX7"/>
<dbReference type="PROSITE" id="PS50837">
    <property type="entry name" value="NACHT"/>
    <property type="match status" value="1"/>
</dbReference>
<dbReference type="PROSITE" id="PS50294">
    <property type="entry name" value="WD_REPEATS_REGION"/>
    <property type="match status" value="2"/>
</dbReference>
<dbReference type="PROSITE" id="PS00678">
    <property type="entry name" value="WD_REPEATS_1"/>
    <property type="match status" value="1"/>
</dbReference>
<dbReference type="InterPro" id="IPR056884">
    <property type="entry name" value="NPHP3-like_N"/>
</dbReference>